<evidence type="ECO:0000256" key="3">
    <source>
        <dbReference type="ARBA" id="ARBA00022448"/>
    </source>
</evidence>
<name>A0A2Z5Y4R3_9ENTE</name>
<evidence type="ECO:0000256" key="5">
    <source>
        <dbReference type="ARBA" id="ARBA00022692"/>
    </source>
</evidence>
<dbReference type="AlphaFoldDB" id="A0A2Z5Y4R3"/>
<evidence type="ECO:0000256" key="8">
    <source>
        <dbReference type="SAM" id="Phobius"/>
    </source>
</evidence>
<dbReference type="EMBL" id="AP018493">
    <property type="protein sequence ID" value="BBC61816.1"/>
    <property type="molecule type" value="Genomic_DNA"/>
</dbReference>
<comment type="similarity">
    <text evidence="2">Belongs to the AAE transporter (TC 2.A.81) family.</text>
</comment>
<feature type="domain" description="YidE/YbjL duplication" evidence="9">
    <location>
        <begin position="16"/>
        <end position="180"/>
    </location>
</feature>
<evidence type="ECO:0000259" key="9">
    <source>
        <dbReference type="Pfam" id="PF06826"/>
    </source>
</evidence>
<proteinExistence type="inferred from homology"/>
<dbReference type="GeneID" id="39499664"/>
<dbReference type="InterPro" id="IPR050144">
    <property type="entry name" value="AAE_transporter"/>
</dbReference>
<feature type="transmembrane region" description="Helical" evidence="8">
    <location>
        <begin position="6"/>
        <end position="28"/>
    </location>
</feature>
<evidence type="ECO:0000256" key="6">
    <source>
        <dbReference type="ARBA" id="ARBA00022989"/>
    </source>
</evidence>
<accession>A0A2Z5Y4R3</accession>
<feature type="transmembrane region" description="Helical" evidence="8">
    <location>
        <begin position="406"/>
        <end position="424"/>
    </location>
</feature>
<organism evidence="10 11">
    <name type="scientific">Melissococcus plutonius</name>
    <dbReference type="NCBI Taxonomy" id="33970"/>
    <lineage>
        <taxon>Bacteria</taxon>
        <taxon>Bacillati</taxon>
        <taxon>Bacillota</taxon>
        <taxon>Bacilli</taxon>
        <taxon>Lactobacillales</taxon>
        <taxon>Enterococcaceae</taxon>
        <taxon>Melissococcus</taxon>
    </lineage>
</organism>
<keyword evidence="4" id="KW-1003">Cell membrane</keyword>
<geneLocation type="plasmid" evidence="11">
    <name>pmp1 dat561 dna</name>
</geneLocation>
<keyword evidence="10" id="KW-0614">Plasmid</keyword>
<evidence type="ECO:0000256" key="1">
    <source>
        <dbReference type="ARBA" id="ARBA00004651"/>
    </source>
</evidence>
<keyword evidence="7 8" id="KW-0472">Membrane</keyword>
<feature type="transmembrane region" description="Helical" evidence="8">
    <location>
        <begin position="537"/>
        <end position="556"/>
    </location>
</feature>
<dbReference type="GO" id="GO:0005886">
    <property type="term" value="C:plasma membrane"/>
    <property type="evidence" value="ECO:0007669"/>
    <property type="project" value="UniProtKB-SubCell"/>
</dbReference>
<comment type="subcellular location">
    <subcellularLocation>
        <location evidence="1">Cell membrane</location>
        <topology evidence="1">Multi-pass membrane protein</topology>
    </subcellularLocation>
</comment>
<feature type="transmembrane region" description="Helical" evidence="8">
    <location>
        <begin position="161"/>
        <end position="182"/>
    </location>
</feature>
<dbReference type="PANTHER" id="PTHR30445">
    <property type="entry name" value="K(+)_H(+) ANTIPORTER SUBUNIT KHTT"/>
    <property type="match status" value="1"/>
</dbReference>
<feature type="transmembrane region" description="Helical" evidence="8">
    <location>
        <begin position="445"/>
        <end position="463"/>
    </location>
</feature>
<feature type="transmembrane region" description="Helical" evidence="8">
    <location>
        <begin position="469"/>
        <end position="491"/>
    </location>
</feature>
<evidence type="ECO:0000313" key="10">
    <source>
        <dbReference type="EMBL" id="BBC61816.1"/>
    </source>
</evidence>
<dbReference type="InterPro" id="IPR006512">
    <property type="entry name" value="YidE_YbjL"/>
</dbReference>
<keyword evidence="6 8" id="KW-1133">Transmembrane helix</keyword>
<dbReference type="RefSeq" id="WP_014868555.1">
    <property type="nucleotide sequence ID" value="NZ_AP018493.1"/>
</dbReference>
<sequence length="557" mass="60576">MWHELTKFFLNNTIIFLFLSLAIGYVIGQIKIKSFSFGATVGVLVSGLVLGQLANFTIDPLLKNVFFSLFIFTIGYEVGPTFIQSLKRSGLKLVAQAFFFAIVAFLFSYGLLKLFRFNPGEAGGIVSGAITQSAALGTATSAINNLKVSEALKSAYTSDAAIAYAVTYIFGTIATIVTVRNIGPLILGVNLKEETKKVVEQLHFTENGNNELYDLESNIVIRSFKIIDLPSTEVTVDQFEKGLQQKVIVQQVFTNDRPQPFTHTTNLRKGQVVTIIGNNEEIYKLETNEKYYQEIFDDKYKKIPIKKVEVMLTRVFNYYSLKSLVDKSIIIISAKRDGKDIDDLTKLRSDDRVTIAGPDQSIQRAIPSLGYPITQGEATDVSFLSIGIVLGVLLGDIIITIKGLPITLGSGGGVLFSGLFLGWYQNKNIRIGNIPSSTRWFLKSVGLNGFIATVGLGAGSQFVKAIQSMGIKIILIGLLISTVPFIITLLFGKYILKFNAVDNIGSLAGGGTSNAALNSVIDQTGSSIFALSFTPTYAIGNILITMFGSLMVTLIGG</sequence>
<evidence type="ECO:0000256" key="2">
    <source>
        <dbReference type="ARBA" id="ARBA00009854"/>
    </source>
</evidence>
<feature type="transmembrane region" description="Helical" evidence="8">
    <location>
        <begin position="66"/>
        <end position="86"/>
    </location>
</feature>
<keyword evidence="3" id="KW-0813">Transport</keyword>
<feature type="transmembrane region" description="Helical" evidence="8">
    <location>
        <begin position="93"/>
        <end position="112"/>
    </location>
</feature>
<evidence type="ECO:0000256" key="4">
    <source>
        <dbReference type="ARBA" id="ARBA00022475"/>
    </source>
</evidence>
<gene>
    <name evidence="10" type="ORF">DAT561_p1115</name>
</gene>
<reference evidence="10 11" key="1">
    <citation type="submission" date="2018-01" db="EMBL/GenBank/DDBJ databases">
        <title>Whole genome sequence of Melissococcus plutonius DAT561.</title>
        <authorList>
            <person name="Okumura K."/>
            <person name="Takamatsu D."/>
            <person name="Okura M."/>
        </authorList>
    </citation>
    <scope>NUCLEOTIDE SEQUENCE [LARGE SCALE GENOMIC DNA]</scope>
    <source>
        <strain evidence="10 11">DAT561</strain>
        <plasmid evidence="11">pmp1 dat561 dna</plasmid>
    </source>
</reference>
<dbReference type="Proteomes" id="UP000269226">
    <property type="component" value="Plasmid pMP1"/>
</dbReference>
<evidence type="ECO:0000313" key="11">
    <source>
        <dbReference type="Proteomes" id="UP000269226"/>
    </source>
</evidence>
<protein>
    <submittedName>
        <fullName evidence="10">Putative transport protein</fullName>
    </submittedName>
</protein>
<feature type="transmembrane region" description="Helical" evidence="8">
    <location>
        <begin position="35"/>
        <end position="54"/>
    </location>
</feature>
<dbReference type="NCBIfam" id="TIGR01625">
    <property type="entry name" value="YidE_YbjL_dupl"/>
    <property type="match status" value="2"/>
</dbReference>
<dbReference type="PANTHER" id="PTHR30445:SF9">
    <property type="match status" value="1"/>
</dbReference>
<dbReference type="Pfam" id="PF06826">
    <property type="entry name" value="Asp-Al_Ex"/>
    <property type="match status" value="2"/>
</dbReference>
<feature type="transmembrane region" description="Helical" evidence="8">
    <location>
        <begin position="381"/>
        <end position="400"/>
    </location>
</feature>
<evidence type="ECO:0000256" key="7">
    <source>
        <dbReference type="ARBA" id="ARBA00023136"/>
    </source>
</evidence>
<feature type="domain" description="YidE/YbjL duplication" evidence="9">
    <location>
        <begin position="383"/>
        <end position="552"/>
    </location>
</feature>
<keyword evidence="5 8" id="KW-0812">Transmembrane</keyword>